<evidence type="ECO:0000256" key="1">
    <source>
        <dbReference type="ARBA" id="ARBA00004926"/>
    </source>
</evidence>
<dbReference type="GO" id="GO:0006094">
    <property type="term" value="P:gluconeogenesis"/>
    <property type="evidence" value="ECO:0007669"/>
    <property type="project" value="UniProtKB-UniRule"/>
</dbReference>
<reference evidence="10 11" key="1">
    <citation type="journal article" date="2016" name="Genome Announc.">
        <title>Whole-Genome Sequence of Rummeliibacillus stabekisii Strain PP9 Isolated from Antarctic Soil.</title>
        <authorList>
            <person name="da Mota F.F."/>
            <person name="Vollu R.E."/>
            <person name="Jurelevicius D."/>
            <person name="Seldin L."/>
        </authorList>
    </citation>
    <scope>NUCLEOTIDE SEQUENCE [LARGE SCALE GENOMIC DNA]</scope>
    <source>
        <strain evidence="10 11">PP9</strain>
    </source>
</reference>
<dbReference type="STRING" id="241244.ATY39_10190"/>
<evidence type="ECO:0000313" key="10">
    <source>
        <dbReference type="EMBL" id="AMW99775.1"/>
    </source>
</evidence>
<evidence type="ECO:0000256" key="4">
    <source>
        <dbReference type="ARBA" id="ARBA00022490"/>
    </source>
</evidence>
<comment type="caution">
    <text evidence="8">Lacks conserved residue(s) required for the propagation of feature annotation.</text>
</comment>
<keyword evidence="5 8" id="KW-0324">Glycolysis</keyword>
<dbReference type="KEGG" id="rst:ATY39_10190"/>
<sequence length="411" mass="46733">MLTYQCSKYTKIRIKGISVPNISHYNQCSLEELSEIVNIAKEIKEHAQILLVIGIGGSFLGARAVIDALTPYFNETKLEIIYGGQNMSGAYLQELLSFIDKKEIYVNVISKSGSTMEPALTFRIIKKYMEERYGKEAKQRIIVTTDPETGILKRISEQEGYRRFLIPREVGGRFSVFTAAGLLPIAVAGINIKEFIRGAKRAENDFEDKNVQQNAAYQYAFSRFEMYQRGYSIELLASFEPRLNTLHKWWKQLFGESEGKDSKGLYPSTVSFSTDLHAIGQFIQEGSRIVFETFLDFEEIDADMKIPFTIDNIDGLNYLGGRSMNSINNISRDGIALAHEENGIPVHKIILTKLDPFHMGYLMYFLMKACVISATLLDVNPFNQPGVEVYKRRVRELLLKESSLLLTMKQT</sequence>
<dbReference type="InterPro" id="IPR001672">
    <property type="entry name" value="G6P_Isomerase"/>
</dbReference>
<evidence type="ECO:0000256" key="7">
    <source>
        <dbReference type="ARBA" id="ARBA00029321"/>
    </source>
</evidence>
<dbReference type="GO" id="GO:0097367">
    <property type="term" value="F:carbohydrate derivative binding"/>
    <property type="evidence" value="ECO:0007669"/>
    <property type="project" value="InterPro"/>
</dbReference>
<dbReference type="PRINTS" id="PR00662">
    <property type="entry name" value="G6PISOMERASE"/>
</dbReference>
<dbReference type="Proteomes" id="UP000076021">
    <property type="component" value="Chromosome"/>
</dbReference>
<dbReference type="InterPro" id="IPR035482">
    <property type="entry name" value="SIS_PGI_2"/>
</dbReference>
<dbReference type="GO" id="GO:0048029">
    <property type="term" value="F:monosaccharide binding"/>
    <property type="evidence" value="ECO:0007669"/>
    <property type="project" value="TreeGrafter"/>
</dbReference>
<dbReference type="GO" id="GO:0005829">
    <property type="term" value="C:cytosol"/>
    <property type="evidence" value="ECO:0007669"/>
    <property type="project" value="TreeGrafter"/>
</dbReference>
<comment type="function">
    <text evidence="8">Catalyzes the reversible isomerization of glucose-6-phosphate to fructose-6-phosphate.</text>
</comment>
<gene>
    <name evidence="8" type="primary">pgi</name>
    <name evidence="10" type="ORF">ATY39_10190</name>
</gene>
<protein>
    <recommendedName>
        <fullName evidence="8">Glucose-6-phosphate isomerase</fullName>
        <shortName evidence="8">GPI</shortName>
        <ecNumber evidence="8">5.3.1.9</ecNumber>
    </recommendedName>
    <alternativeName>
        <fullName evidence="8">Phosphoglucose isomerase</fullName>
        <shortName evidence="8">PGI</shortName>
    </alternativeName>
    <alternativeName>
        <fullName evidence="8">Phosphohexose isomerase</fullName>
        <shortName evidence="8">PHI</shortName>
    </alternativeName>
</protein>
<feature type="active site" evidence="8">
    <location>
        <position position="391"/>
    </location>
</feature>
<dbReference type="CDD" id="cd05016">
    <property type="entry name" value="SIS_PGI_2"/>
    <property type="match status" value="1"/>
</dbReference>
<dbReference type="UniPathway" id="UPA00138"/>
<comment type="pathway">
    <text evidence="1 8 9">Carbohydrate degradation; glycolysis; D-glyceraldehyde 3-phosphate and glycerone phosphate from D-glucose: step 2/4.</text>
</comment>
<dbReference type="Pfam" id="PF00342">
    <property type="entry name" value="PGI"/>
    <property type="match status" value="1"/>
</dbReference>
<comment type="catalytic activity">
    <reaction evidence="7 8 9">
        <text>alpha-D-glucose 6-phosphate = beta-D-fructose 6-phosphate</text>
        <dbReference type="Rhea" id="RHEA:11816"/>
        <dbReference type="ChEBI" id="CHEBI:57634"/>
        <dbReference type="ChEBI" id="CHEBI:58225"/>
        <dbReference type="EC" id="5.3.1.9"/>
    </reaction>
</comment>
<reference evidence="11" key="2">
    <citation type="submission" date="2016-03" db="EMBL/GenBank/DDBJ databases">
        <authorList>
            <person name="Ploux O."/>
        </authorList>
    </citation>
    <scope>NUCLEOTIDE SEQUENCE [LARGE SCALE GENOMIC DNA]</scope>
    <source>
        <strain evidence="11">PP9</strain>
    </source>
</reference>
<dbReference type="HAMAP" id="MF_00473">
    <property type="entry name" value="G6P_isomerase"/>
    <property type="match status" value="1"/>
</dbReference>
<dbReference type="SUPFAM" id="SSF53697">
    <property type="entry name" value="SIS domain"/>
    <property type="match status" value="1"/>
</dbReference>
<dbReference type="UniPathway" id="UPA00109">
    <property type="reaction ID" value="UER00181"/>
</dbReference>
<dbReference type="AlphaFoldDB" id="A0A143HE65"/>
<dbReference type="GO" id="GO:0004347">
    <property type="term" value="F:glucose-6-phosphate isomerase activity"/>
    <property type="evidence" value="ECO:0007669"/>
    <property type="project" value="UniProtKB-UniRule"/>
</dbReference>
<proteinExistence type="inferred from homology"/>
<dbReference type="InterPro" id="IPR018189">
    <property type="entry name" value="Phosphoglucose_isomerase_CS"/>
</dbReference>
<accession>A0A143HE65</accession>
<dbReference type="InterPro" id="IPR046348">
    <property type="entry name" value="SIS_dom_sf"/>
</dbReference>
<evidence type="ECO:0000256" key="2">
    <source>
        <dbReference type="ARBA" id="ARBA00006604"/>
    </source>
</evidence>
<keyword evidence="6 8" id="KW-0413">Isomerase</keyword>
<dbReference type="PROSITE" id="PS00174">
    <property type="entry name" value="P_GLUCOSE_ISOMERASE_2"/>
    <property type="match status" value="1"/>
</dbReference>
<evidence type="ECO:0000256" key="6">
    <source>
        <dbReference type="ARBA" id="ARBA00023235"/>
    </source>
</evidence>
<dbReference type="InterPro" id="IPR035476">
    <property type="entry name" value="SIS_PGI_1"/>
</dbReference>
<dbReference type="CDD" id="cd05015">
    <property type="entry name" value="SIS_PGI_1"/>
    <property type="match status" value="1"/>
</dbReference>
<evidence type="ECO:0000256" key="8">
    <source>
        <dbReference type="HAMAP-Rule" id="MF_00473"/>
    </source>
</evidence>
<dbReference type="FunFam" id="3.40.50.10490:FF:000016">
    <property type="entry name" value="Glucose-6-phosphate isomerase"/>
    <property type="match status" value="1"/>
</dbReference>
<comment type="pathway">
    <text evidence="8">Carbohydrate biosynthesis; gluconeogenesis.</text>
</comment>
<dbReference type="EMBL" id="CP014806">
    <property type="protein sequence ID" value="AMW99775.1"/>
    <property type="molecule type" value="Genomic_DNA"/>
</dbReference>
<dbReference type="PANTHER" id="PTHR11469:SF1">
    <property type="entry name" value="GLUCOSE-6-PHOSPHATE ISOMERASE"/>
    <property type="match status" value="1"/>
</dbReference>
<evidence type="ECO:0000256" key="5">
    <source>
        <dbReference type="ARBA" id="ARBA00023152"/>
    </source>
</evidence>
<evidence type="ECO:0000256" key="3">
    <source>
        <dbReference type="ARBA" id="ARBA00022432"/>
    </source>
</evidence>
<keyword evidence="4 8" id="KW-0963">Cytoplasm</keyword>
<organism evidence="10 11">
    <name type="scientific">Rummeliibacillus stabekisii</name>
    <dbReference type="NCBI Taxonomy" id="241244"/>
    <lineage>
        <taxon>Bacteria</taxon>
        <taxon>Bacillati</taxon>
        <taxon>Bacillota</taxon>
        <taxon>Bacilli</taxon>
        <taxon>Bacillales</taxon>
        <taxon>Caryophanaceae</taxon>
        <taxon>Rummeliibacillus</taxon>
    </lineage>
</organism>
<keyword evidence="11" id="KW-1185">Reference proteome</keyword>
<feature type="active site" description="Proton donor" evidence="8">
    <location>
        <position position="256"/>
    </location>
</feature>
<evidence type="ECO:0000313" key="11">
    <source>
        <dbReference type="Proteomes" id="UP000076021"/>
    </source>
</evidence>
<dbReference type="PROSITE" id="PS51463">
    <property type="entry name" value="P_GLUCOSE_ISOMERASE_3"/>
    <property type="match status" value="1"/>
</dbReference>
<dbReference type="EC" id="5.3.1.9" evidence="8"/>
<dbReference type="PANTHER" id="PTHR11469">
    <property type="entry name" value="GLUCOSE-6-PHOSPHATE ISOMERASE"/>
    <property type="match status" value="1"/>
</dbReference>
<keyword evidence="3 8" id="KW-0312">Gluconeogenesis</keyword>
<name>A0A143HE65_9BACL</name>
<dbReference type="GO" id="GO:0006096">
    <property type="term" value="P:glycolytic process"/>
    <property type="evidence" value="ECO:0007669"/>
    <property type="project" value="UniProtKB-UniRule"/>
</dbReference>
<dbReference type="RefSeq" id="WP_066789401.1">
    <property type="nucleotide sequence ID" value="NZ_CP014806.1"/>
</dbReference>
<dbReference type="Gene3D" id="3.40.50.10490">
    <property type="entry name" value="Glucose-6-phosphate isomerase like protein, domain 1"/>
    <property type="match status" value="2"/>
</dbReference>
<dbReference type="NCBIfam" id="NF010697">
    <property type="entry name" value="PRK14097.1"/>
    <property type="match status" value="1"/>
</dbReference>
<comment type="subcellular location">
    <subcellularLocation>
        <location evidence="8">Cytoplasm</location>
    </subcellularLocation>
</comment>
<comment type="similarity">
    <text evidence="2 8 9">Belongs to the GPI family.</text>
</comment>
<dbReference type="OrthoDB" id="140919at2"/>
<dbReference type="GO" id="GO:0051156">
    <property type="term" value="P:glucose 6-phosphate metabolic process"/>
    <property type="evidence" value="ECO:0007669"/>
    <property type="project" value="TreeGrafter"/>
</dbReference>
<evidence type="ECO:0000256" key="9">
    <source>
        <dbReference type="RuleBase" id="RU000612"/>
    </source>
</evidence>